<reference evidence="13 14" key="1">
    <citation type="submission" date="2014-11" db="EMBL/GenBank/DDBJ databases">
        <title>Genetic blueprint of the zoonotic pathogen Toxocara canis.</title>
        <authorList>
            <person name="Zhu X.-Q."/>
            <person name="Korhonen P.K."/>
            <person name="Cai H."/>
            <person name="Young N.D."/>
            <person name="Nejsum P."/>
            <person name="von Samson-Himmelstjerna G."/>
            <person name="Boag P.R."/>
            <person name="Tan P."/>
            <person name="Li Q."/>
            <person name="Min J."/>
            <person name="Yang Y."/>
            <person name="Wang X."/>
            <person name="Fang X."/>
            <person name="Hall R.S."/>
            <person name="Hofmann A."/>
            <person name="Sternberg P.W."/>
            <person name="Jex A.R."/>
            <person name="Gasser R.B."/>
        </authorList>
    </citation>
    <scope>NUCLEOTIDE SEQUENCE [LARGE SCALE GENOMIC DNA]</scope>
    <source>
        <strain evidence="13">PN_DK_2014</strain>
    </source>
</reference>
<evidence type="ECO:0000256" key="9">
    <source>
        <dbReference type="ARBA" id="ARBA00023136"/>
    </source>
</evidence>
<accession>A0A0B2UX10</accession>
<feature type="transmembrane region" description="Helical" evidence="12">
    <location>
        <begin position="321"/>
        <end position="340"/>
    </location>
</feature>
<evidence type="ECO:0000256" key="6">
    <source>
        <dbReference type="ARBA" id="ARBA00022792"/>
    </source>
</evidence>
<dbReference type="Gene3D" id="1.50.40.10">
    <property type="entry name" value="Mitochondrial carrier domain"/>
    <property type="match status" value="3"/>
</dbReference>
<feature type="transmembrane region" description="Helical" evidence="12">
    <location>
        <begin position="360"/>
        <end position="380"/>
    </location>
</feature>
<evidence type="ECO:0000313" key="14">
    <source>
        <dbReference type="Proteomes" id="UP000031036"/>
    </source>
</evidence>
<evidence type="ECO:0000256" key="12">
    <source>
        <dbReference type="SAM" id="Phobius"/>
    </source>
</evidence>
<evidence type="ECO:0000256" key="3">
    <source>
        <dbReference type="ARBA" id="ARBA00022448"/>
    </source>
</evidence>
<evidence type="ECO:0000313" key="13">
    <source>
        <dbReference type="EMBL" id="KHN75601.1"/>
    </source>
</evidence>
<dbReference type="SUPFAM" id="SSF103506">
    <property type="entry name" value="Mitochondrial carrier"/>
    <property type="match status" value="2"/>
</dbReference>
<gene>
    <name evidence="13" type="primary">C16C10.1</name>
    <name evidence="13" type="ORF">Tcan_16870</name>
</gene>
<organism evidence="13 14">
    <name type="scientific">Toxocara canis</name>
    <name type="common">Canine roundworm</name>
    <dbReference type="NCBI Taxonomy" id="6265"/>
    <lineage>
        <taxon>Eukaryota</taxon>
        <taxon>Metazoa</taxon>
        <taxon>Ecdysozoa</taxon>
        <taxon>Nematoda</taxon>
        <taxon>Chromadorea</taxon>
        <taxon>Rhabditida</taxon>
        <taxon>Spirurina</taxon>
        <taxon>Ascaridomorpha</taxon>
        <taxon>Ascaridoidea</taxon>
        <taxon>Toxocaridae</taxon>
        <taxon>Toxocara</taxon>
    </lineage>
</organism>
<comment type="caution">
    <text evidence="13">The sequence shown here is derived from an EMBL/GenBank/DDBJ whole genome shotgun (WGS) entry which is preliminary data.</text>
</comment>
<dbReference type="GO" id="GO:0005743">
    <property type="term" value="C:mitochondrial inner membrane"/>
    <property type="evidence" value="ECO:0007669"/>
    <property type="project" value="UniProtKB-SubCell"/>
</dbReference>
<dbReference type="PANTHER" id="PTHR45760:SF2">
    <property type="entry name" value="FI19922P1-RELATED"/>
    <property type="match status" value="1"/>
</dbReference>
<evidence type="ECO:0000256" key="2">
    <source>
        <dbReference type="ARBA" id="ARBA00006375"/>
    </source>
</evidence>
<dbReference type="Proteomes" id="UP000031036">
    <property type="component" value="Unassembled WGS sequence"/>
</dbReference>
<dbReference type="Pfam" id="PF00153">
    <property type="entry name" value="Mito_carr"/>
    <property type="match status" value="6"/>
</dbReference>
<keyword evidence="14" id="KW-1185">Reference proteome</keyword>
<evidence type="ECO:0000256" key="11">
    <source>
        <dbReference type="RuleBase" id="RU000488"/>
    </source>
</evidence>
<keyword evidence="9 10" id="KW-0472">Membrane</keyword>
<evidence type="ECO:0000256" key="4">
    <source>
        <dbReference type="ARBA" id="ARBA00022692"/>
    </source>
</evidence>
<dbReference type="STRING" id="6265.A0A0B2UX10"/>
<keyword evidence="3 11" id="KW-0813">Transport</keyword>
<comment type="similarity">
    <text evidence="2 11">Belongs to the mitochondrial carrier (TC 2.A.29) family.</text>
</comment>
<keyword evidence="4 10" id="KW-0812">Transmembrane</keyword>
<feature type="repeat" description="Solcar" evidence="10">
    <location>
        <begin position="227"/>
        <end position="349"/>
    </location>
</feature>
<evidence type="ECO:0000256" key="5">
    <source>
        <dbReference type="ARBA" id="ARBA00022737"/>
    </source>
</evidence>
<keyword evidence="6" id="KW-0999">Mitochondrion inner membrane</keyword>
<keyword evidence="5" id="KW-0677">Repeat</keyword>
<evidence type="ECO:0000256" key="10">
    <source>
        <dbReference type="PROSITE-ProRule" id="PRU00282"/>
    </source>
</evidence>
<dbReference type="OrthoDB" id="5865482at2759"/>
<dbReference type="InterPro" id="IPR045315">
    <property type="entry name" value="Mtm1-like"/>
</dbReference>
<dbReference type="GO" id="GO:1990542">
    <property type="term" value="P:mitochondrial transmembrane transport"/>
    <property type="evidence" value="ECO:0007669"/>
    <property type="project" value="InterPro"/>
</dbReference>
<dbReference type="PANTHER" id="PTHR45760">
    <property type="entry name" value="FI19922P1-RELATED"/>
    <property type="match status" value="1"/>
</dbReference>
<name>A0A0B2UX10_TOXCA</name>
<feature type="repeat" description="Solcar" evidence="10">
    <location>
        <begin position="25"/>
        <end position="147"/>
    </location>
</feature>
<dbReference type="OMA" id="SKKCFLY"/>
<feature type="transmembrane region" description="Helical" evidence="12">
    <location>
        <begin position="158"/>
        <end position="178"/>
    </location>
</feature>
<feature type="transmembrane region" description="Helical" evidence="12">
    <location>
        <begin position="119"/>
        <end position="138"/>
    </location>
</feature>
<keyword evidence="8" id="KW-0496">Mitochondrion</keyword>
<dbReference type="InterPro" id="IPR018108">
    <property type="entry name" value="MCP_transmembrane"/>
</dbReference>
<feature type="transmembrane region" description="Helical" evidence="12">
    <location>
        <begin position="420"/>
        <end position="441"/>
    </location>
</feature>
<dbReference type="InterPro" id="IPR002067">
    <property type="entry name" value="MCP"/>
</dbReference>
<sequence length="546" mass="61183">MSSEQWKAIKTQRHVQAQNFGNGSVSVLQRIVAASWGATITSLMMTPMDVVKIRLQQQKHPFVKGTCFLYSNGLMDHLCTACADANSNQPCEWFARPGNFTGTTDAFLKITRTEGIRSLWSGLSPTLVMAVPATVLYFSVYDTLLLWLRSRYEFECWWIPMMAGSGARTVATTVVSPLEMIRTKMQSERLTYCVSFSALEDLMSSEQWKAIKTQRHVQAQNFGNGSVSVLQRIVAASWGATITSLMMTPMDVVKIRLQQQKHPFVKGTCFLYSNGLMDHLCTACADANSNQPCEWFARPGNFTGTTDAFLKITRTEGIRSLWSGLSPTLVMAVPATVLYFSVYDTLLLWLRSRYEFECWWIPMMAGSGARTVATTVVSPLEMIRTKMQSERLTYCAIYWTGYEYLKREWLRRWNKKETSFTISFICGAVSGSLAAFLTTPFDVAKTHRQITLGQVTHKSYSSTDCKTCATAEQKPVIRGSGATKARIGAVTTYGVMKELVQLNGLRALFAGVVPRIVKISPACAIMIGSYEYTKVLFARRNQRKTV</sequence>
<protein>
    <submittedName>
        <fullName evidence="13">Putative mitochondrial carrier C16C10.1</fullName>
    </submittedName>
</protein>
<dbReference type="PROSITE" id="PS50920">
    <property type="entry name" value="SOLCAR"/>
    <property type="match status" value="3"/>
</dbReference>
<evidence type="ECO:0000256" key="1">
    <source>
        <dbReference type="ARBA" id="ARBA00004448"/>
    </source>
</evidence>
<proteinExistence type="inferred from homology"/>
<evidence type="ECO:0000256" key="7">
    <source>
        <dbReference type="ARBA" id="ARBA00022989"/>
    </source>
</evidence>
<dbReference type="PRINTS" id="PR00926">
    <property type="entry name" value="MITOCARRIER"/>
</dbReference>
<dbReference type="EMBL" id="JPKZ01002649">
    <property type="protein sequence ID" value="KHN75601.1"/>
    <property type="molecule type" value="Genomic_DNA"/>
</dbReference>
<evidence type="ECO:0000256" key="8">
    <source>
        <dbReference type="ARBA" id="ARBA00023128"/>
    </source>
</evidence>
<dbReference type="AlphaFoldDB" id="A0A0B2UX10"/>
<keyword evidence="7 12" id="KW-1133">Transmembrane helix</keyword>
<dbReference type="InterPro" id="IPR023395">
    <property type="entry name" value="MCP_dom_sf"/>
</dbReference>
<feature type="repeat" description="Solcar" evidence="10">
    <location>
        <begin position="418"/>
        <end position="536"/>
    </location>
</feature>
<comment type="subcellular location">
    <subcellularLocation>
        <location evidence="1">Mitochondrion inner membrane</location>
        <topology evidence="1">Multi-pass membrane protein</topology>
    </subcellularLocation>
</comment>